<dbReference type="InterPro" id="IPR035906">
    <property type="entry name" value="MetI-like_sf"/>
</dbReference>
<organism evidence="7 8">
    <name type="scientific">Ignavibacterium album (strain DSM 19864 / JCM 16511 / NBRC 101810 / Mat9-16)</name>
    <dbReference type="NCBI Taxonomy" id="945713"/>
    <lineage>
        <taxon>Bacteria</taxon>
        <taxon>Pseudomonadati</taxon>
        <taxon>Ignavibacteriota</taxon>
        <taxon>Ignavibacteria</taxon>
        <taxon>Ignavibacteriales</taxon>
        <taxon>Ignavibacteriaceae</taxon>
        <taxon>Ignavibacterium</taxon>
    </lineage>
</organism>
<evidence type="ECO:0000256" key="5">
    <source>
        <dbReference type="RuleBase" id="RU363032"/>
    </source>
</evidence>
<accession>I0AKV0</accession>
<dbReference type="STRING" id="945713.IALB_1901"/>
<evidence type="ECO:0000256" key="4">
    <source>
        <dbReference type="ARBA" id="ARBA00023136"/>
    </source>
</evidence>
<evidence type="ECO:0000256" key="2">
    <source>
        <dbReference type="ARBA" id="ARBA00022692"/>
    </source>
</evidence>
<evidence type="ECO:0000313" key="8">
    <source>
        <dbReference type="Proteomes" id="UP000007394"/>
    </source>
</evidence>
<feature type="transmembrane region" description="Helical" evidence="5">
    <location>
        <begin position="722"/>
        <end position="744"/>
    </location>
</feature>
<dbReference type="HOGENOM" id="CLU_013803_0_0_10"/>
<feature type="transmembrane region" description="Helical" evidence="5">
    <location>
        <begin position="32"/>
        <end position="54"/>
    </location>
</feature>
<dbReference type="GO" id="GO:0005886">
    <property type="term" value="C:plasma membrane"/>
    <property type="evidence" value="ECO:0007669"/>
    <property type="project" value="UniProtKB-SubCell"/>
</dbReference>
<dbReference type="PANTHER" id="PTHR42727">
    <property type="entry name" value="PHOSPHATE TRANSPORT SYSTEM PERMEASE PROTEIN"/>
    <property type="match status" value="1"/>
</dbReference>
<feature type="transmembrane region" description="Helical" evidence="5">
    <location>
        <begin position="666"/>
        <end position="687"/>
    </location>
</feature>
<evidence type="ECO:0000256" key="1">
    <source>
        <dbReference type="ARBA" id="ARBA00004651"/>
    </source>
</evidence>
<evidence type="ECO:0000256" key="3">
    <source>
        <dbReference type="ARBA" id="ARBA00022989"/>
    </source>
</evidence>
<dbReference type="eggNOG" id="COG4590">
    <property type="taxonomic scope" value="Bacteria"/>
</dbReference>
<dbReference type="EMBL" id="CP003418">
    <property type="protein sequence ID" value="AFH49607.1"/>
    <property type="molecule type" value="Genomic_DNA"/>
</dbReference>
<feature type="transmembrane region" description="Helical" evidence="5">
    <location>
        <begin position="523"/>
        <end position="542"/>
    </location>
</feature>
<keyword evidence="8" id="KW-1185">Reference proteome</keyword>
<dbReference type="Gene3D" id="2.130.10.10">
    <property type="entry name" value="YVTN repeat-like/Quinoprotein amine dehydrogenase"/>
    <property type="match status" value="1"/>
</dbReference>
<keyword evidence="3 5" id="KW-1133">Transmembrane helix</keyword>
<keyword evidence="2 5" id="KW-0812">Transmembrane</keyword>
<dbReference type="RefSeq" id="WP_014560756.1">
    <property type="nucleotide sequence ID" value="NC_017464.1"/>
</dbReference>
<dbReference type="InterPro" id="IPR036322">
    <property type="entry name" value="WD40_repeat_dom_sf"/>
</dbReference>
<protein>
    <submittedName>
        <fullName evidence="7">Phosphate transport system permease protein</fullName>
    </submittedName>
</protein>
<evidence type="ECO:0000313" key="7">
    <source>
        <dbReference type="EMBL" id="AFH49607.1"/>
    </source>
</evidence>
<reference evidence="7 8" key="1">
    <citation type="journal article" date="2012" name="Front. Microbiol.">
        <title>Complete genome of Ignavibacterium album, a metabolically versatile, flagellated, facultative anaerobe from the phylum Chlorobi.</title>
        <authorList>
            <person name="Liu Z."/>
            <person name="Frigaard N.-U."/>
            <person name="Vogl K."/>
            <person name="Iino T."/>
            <person name="Ohkuma M."/>
            <person name="Overmann J."/>
            <person name="Bryant D.A."/>
        </authorList>
    </citation>
    <scope>NUCLEOTIDE SEQUENCE [LARGE SCALE GENOMIC DNA]</scope>
    <source>
        <strain evidence="8">DSM 19864 / JCM 16511 / NBRC 101810 / Mat9-16</strain>
    </source>
</reference>
<dbReference type="OrthoDB" id="9785113at2"/>
<comment type="similarity">
    <text evidence="5">Belongs to the binding-protein-dependent transport system permease family.</text>
</comment>
<dbReference type="SUPFAM" id="SSF50978">
    <property type="entry name" value="WD40 repeat-like"/>
    <property type="match status" value="1"/>
</dbReference>
<proteinExistence type="inferred from homology"/>
<dbReference type="InterPro" id="IPR015943">
    <property type="entry name" value="WD40/YVTN_repeat-like_dom_sf"/>
</dbReference>
<dbReference type="Proteomes" id="UP000007394">
    <property type="component" value="Chromosome"/>
</dbReference>
<evidence type="ECO:0000259" key="6">
    <source>
        <dbReference type="PROSITE" id="PS50928"/>
    </source>
</evidence>
<dbReference type="CDD" id="cd06261">
    <property type="entry name" value="TM_PBP2"/>
    <property type="match status" value="1"/>
</dbReference>
<dbReference type="Gene3D" id="1.10.3720.10">
    <property type="entry name" value="MetI-like"/>
    <property type="match status" value="1"/>
</dbReference>
<name>I0AKV0_IGNAJ</name>
<dbReference type="SMART" id="SM00320">
    <property type="entry name" value="WD40"/>
    <property type="match status" value="3"/>
</dbReference>
<comment type="subcellular location">
    <subcellularLocation>
        <location evidence="1 5">Cell membrane</location>
        <topology evidence="1 5">Multi-pass membrane protein</topology>
    </subcellularLocation>
</comment>
<keyword evidence="5" id="KW-0813">Transport</keyword>
<feature type="transmembrane region" description="Helical" evidence="5">
    <location>
        <begin position="608"/>
        <end position="628"/>
    </location>
</feature>
<feature type="domain" description="ABC transmembrane type-1" evidence="6">
    <location>
        <begin position="456"/>
        <end position="744"/>
    </location>
</feature>
<dbReference type="InterPro" id="IPR001680">
    <property type="entry name" value="WD40_rpt"/>
</dbReference>
<feature type="transmembrane region" description="Helical" evidence="5">
    <location>
        <begin position="464"/>
        <end position="485"/>
    </location>
</feature>
<dbReference type="KEGG" id="ial:IALB_1901"/>
<dbReference type="GO" id="GO:0055085">
    <property type="term" value="P:transmembrane transport"/>
    <property type="evidence" value="ECO:0007669"/>
    <property type="project" value="InterPro"/>
</dbReference>
<dbReference type="AlphaFoldDB" id="I0AKV0"/>
<sequence length="758" mass="84225">MGNNLSTEKKNNSVKESKLHKKALFFDKTAKGVIYFGGIATIISVVAILVFVFWEALPLWFGAEGKEKEKIQSQQILQSKKPLIIGIDEYQEILYTFTDSSTVDFINLSSKEIIKSEKISLPADENISTASKSAFKNLIALGTNKGKVILGQVKFTTTFIEGDKREITPEFIIKSVIEIDSLKKSIKKLVYRKNSDNEYTVVAQTSDNRLLQYSSEISTSLLSESEEKIYRNDLTDLVEYPITAIELDNFCEKLMIGTSDGWLYYISLKDKSNPQLIQKINPTPSGKSAITSLGFIIGDQSIIVGDADGNVTSWMRVLDEKTEYGWKLVNPHTFDSHKAAVTSVAASLRNKSFITGDAKGKIFLEHLTSERTLIELSGKDLPVKDIAFSPKGDGAAVLYEDGTIVSYEIKNPHPEITLKTLFGKVWYEGYSKPEFVWQSTGGTDDFEPKFSLVPLIIGTLKGTFYAMLFAIPLALFGALYTSQFSHPKVRNYIKPTVEVMAALPSVVIGFLAGLWLAPLLERILPGVFLMFFTVPVVIAIGASLWKRIPSRIRYKLKPGYELFFIIPLIIIGFYIAQWLGPIFEYYVLGGDYRTWLMNTLNEQYDQRNSIVVGFAMGFAVIPIIFTICEDALSSVPSSLTSASLALGATKWETATRIVLPSASPGIFSAIMIGFGRAVGETMIVLMATGNTPILSFSPFNGMRTLSANIAVEIPEAPYQGTLYRVLFLAATLLFILTFIVNTAAEIIRQRLRKKYAEL</sequence>
<dbReference type="SUPFAM" id="SSF161098">
    <property type="entry name" value="MetI-like"/>
    <property type="match status" value="2"/>
</dbReference>
<dbReference type="InterPro" id="IPR000515">
    <property type="entry name" value="MetI-like"/>
</dbReference>
<dbReference type="PROSITE" id="PS50928">
    <property type="entry name" value="ABC_TM1"/>
    <property type="match status" value="1"/>
</dbReference>
<gene>
    <name evidence="7" type="primary">pstC</name>
    <name evidence="7" type="ordered locus">IALB_1901</name>
</gene>
<feature type="transmembrane region" description="Helical" evidence="5">
    <location>
        <begin position="497"/>
        <end position="517"/>
    </location>
</feature>
<dbReference type="PATRIC" id="fig|945713.3.peg.1907"/>
<dbReference type="Pfam" id="PF00528">
    <property type="entry name" value="BPD_transp_1"/>
    <property type="match status" value="1"/>
</dbReference>
<keyword evidence="4 5" id="KW-0472">Membrane</keyword>
<feature type="transmembrane region" description="Helical" evidence="5">
    <location>
        <begin position="562"/>
        <end position="588"/>
    </location>
</feature>
<dbReference type="PANTHER" id="PTHR42727:SF1">
    <property type="entry name" value="PHOSPHATE TRANSPORT SYSTEM PERMEASE"/>
    <property type="match status" value="1"/>
</dbReference>